<reference evidence="1 2" key="2">
    <citation type="journal article" date="2011" name="Stand. Genomic Sci.">
        <title>Complete genome sequence of Mahella australiensis type strain (50-1 BON).</title>
        <authorList>
            <person name="Sikorski J."/>
            <person name="Teshima H."/>
            <person name="Nolan M."/>
            <person name="Lucas S."/>
            <person name="Hammon N."/>
            <person name="Deshpande S."/>
            <person name="Cheng J.F."/>
            <person name="Pitluck S."/>
            <person name="Liolios K."/>
            <person name="Pagani I."/>
            <person name="Ivanova N."/>
            <person name="Huntemann M."/>
            <person name="Mavromatis K."/>
            <person name="Ovchinikova G."/>
            <person name="Pati A."/>
            <person name="Tapia R."/>
            <person name="Han C."/>
            <person name="Goodwin L."/>
            <person name="Chen A."/>
            <person name="Palaniappan K."/>
            <person name="Land M."/>
            <person name="Hauser L."/>
            <person name="Ngatchou-Djao O.D."/>
            <person name="Rohde M."/>
            <person name="Pukall R."/>
            <person name="Spring S."/>
            <person name="Abt B."/>
            <person name="Goker M."/>
            <person name="Detter J.C."/>
            <person name="Woyke T."/>
            <person name="Bristow J."/>
            <person name="Markowitz V."/>
            <person name="Hugenholtz P."/>
            <person name="Eisen J.A."/>
            <person name="Kyrpides N.C."/>
            <person name="Klenk H.P."/>
            <person name="Lapidus A."/>
        </authorList>
    </citation>
    <scope>NUCLEOTIDE SEQUENCE [LARGE SCALE GENOMIC DNA]</scope>
    <source>
        <strain evidence="2">DSM 15567 / CIP 107919 / 50-1 BON</strain>
    </source>
</reference>
<evidence type="ECO:0000313" key="2">
    <source>
        <dbReference type="Proteomes" id="UP000008457"/>
    </source>
</evidence>
<dbReference type="InterPro" id="IPR009078">
    <property type="entry name" value="Ferritin-like_SF"/>
</dbReference>
<name>F3ZWB8_MAHA5</name>
<dbReference type="STRING" id="697281.Mahau_2361"/>
<dbReference type="EMBL" id="CP002360">
    <property type="protein sequence ID" value="AEE97527.1"/>
    <property type="molecule type" value="Genomic_DNA"/>
</dbReference>
<reference evidence="2" key="1">
    <citation type="submission" date="2010-11" db="EMBL/GenBank/DDBJ databases">
        <title>The complete genome of Mahella australiensis DSM 15567.</title>
        <authorList>
            <consortium name="US DOE Joint Genome Institute (JGI-PGF)"/>
            <person name="Lucas S."/>
            <person name="Copeland A."/>
            <person name="Lapidus A."/>
            <person name="Bruce D."/>
            <person name="Goodwin L."/>
            <person name="Pitluck S."/>
            <person name="Kyrpides N."/>
            <person name="Mavromatis K."/>
            <person name="Pagani I."/>
            <person name="Ivanova N."/>
            <person name="Teshima H."/>
            <person name="Brettin T."/>
            <person name="Detter J.C."/>
            <person name="Han C."/>
            <person name="Tapia R."/>
            <person name="Land M."/>
            <person name="Hauser L."/>
            <person name="Markowitz V."/>
            <person name="Cheng J.-F."/>
            <person name="Hugenholtz P."/>
            <person name="Woyke T."/>
            <person name="Wu D."/>
            <person name="Spring S."/>
            <person name="Pukall R."/>
            <person name="Steenblock K."/>
            <person name="Schneider S."/>
            <person name="Klenk H.-P."/>
            <person name="Eisen J.A."/>
        </authorList>
    </citation>
    <scope>NUCLEOTIDE SEQUENCE [LARGE SCALE GENOMIC DNA]</scope>
    <source>
        <strain evidence="2">DSM 15567 / CIP 107919 / 50-1 BON</strain>
    </source>
</reference>
<dbReference type="eggNOG" id="ENOG50325Y0">
    <property type="taxonomic scope" value="Bacteria"/>
</dbReference>
<dbReference type="OrthoDB" id="1707820at2"/>
<dbReference type="AlphaFoldDB" id="F3ZWB8"/>
<keyword evidence="2" id="KW-1185">Reference proteome</keyword>
<sequence>MPNLTSKELMQLEDQLNGEALLVTKFKNYANQCTDPELKSVLQQIAQKHQNHYATLMRHLQ</sequence>
<dbReference type="RefSeq" id="WP_013781953.1">
    <property type="nucleotide sequence ID" value="NC_015520.1"/>
</dbReference>
<dbReference type="Proteomes" id="UP000008457">
    <property type="component" value="Chromosome"/>
</dbReference>
<organism evidence="1 2">
    <name type="scientific">Mahella australiensis (strain DSM 15567 / CIP 107919 / 50-1 BON)</name>
    <dbReference type="NCBI Taxonomy" id="697281"/>
    <lineage>
        <taxon>Bacteria</taxon>
        <taxon>Bacillati</taxon>
        <taxon>Bacillota</taxon>
        <taxon>Clostridia</taxon>
        <taxon>Thermoanaerobacterales</taxon>
        <taxon>Thermoanaerobacterales Family IV. Incertae Sedis</taxon>
        <taxon>Mahella</taxon>
    </lineage>
</organism>
<evidence type="ECO:0008006" key="3">
    <source>
        <dbReference type="Google" id="ProtNLM"/>
    </source>
</evidence>
<dbReference type="InterPro" id="IPR012851">
    <property type="entry name" value="Spore_coat_CotF-like"/>
</dbReference>
<dbReference type="HOGENOM" id="CLU_168781_4_2_9"/>
<gene>
    <name evidence="1" type="ordered locus">Mahau_2361</name>
</gene>
<dbReference type="InterPro" id="IPR012347">
    <property type="entry name" value="Ferritin-like"/>
</dbReference>
<protein>
    <recommendedName>
        <fullName evidence="3">Coat F domain protein</fullName>
    </recommendedName>
</protein>
<dbReference type="Gene3D" id="1.20.1260.10">
    <property type="match status" value="1"/>
</dbReference>
<dbReference type="Pfam" id="PF07875">
    <property type="entry name" value="Coat_F"/>
    <property type="match status" value="1"/>
</dbReference>
<accession>F3ZWB8</accession>
<dbReference type="KEGG" id="mas:Mahau_2361"/>
<proteinExistence type="predicted"/>
<dbReference type="SUPFAM" id="SSF47240">
    <property type="entry name" value="Ferritin-like"/>
    <property type="match status" value="1"/>
</dbReference>
<evidence type="ECO:0000313" key="1">
    <source>
        <dbReference type="EMBL" id="AEE97527.1"/>
    </source>
</evidence>